<accession>A0A516SB32</accession>
<proteinExistence type="predicted"/>
<evidence type="ECO:0000313" key="1">
    <source>
        <dbReference type="EMBL" id="QDQ25361.1"/>
    </source>
</evidence>
<evidence type="ECO:0000313" key="2">
    <source>
        <dbReference type="Proteomes" id="UP000317550"/>
    </source>
</evidence>
<protein>
    <submittedName>
        <fullName evidence="1">DUF1272 domain-containing protein</fullName>
    </submittedName>
</protein>
<dbReference type="RefSeq" id="WP_143856286.1">
    <property type="nucleotide sequence ID" value="NZ_CP041730.1"/>
</dbReference>
<name>A0A516SB32_9NEIS</name>
<gene>
    <name evidence="1" type="ORF">FNU76_02765</name>
</gene>
<organism evidence="1 2">
    <name type="scientific">Chitinimonas arctica</name>
    <dbReference type="NCBI Taxonomy" id="2594795"/>
    <lineage>
        <taxon>Bacteria</taxon>
        <taxon>Pseudomonadati</taxon>
        <taxon>Pseudomonadota</taxon>
        <taxon>Betaproteobacteria</taxon>
        <taxon>Neisseriales</taxon>
        <taxon>Chitinibacteraceae</taxon>
        <taxon>Chitinimonas</taxon>
    </lineage>
</organism>
<sequence length="82" mass="8969">MLTMRPGCERCDKDLPADQAGAYSCSFECTYCADCAVTLLQQICPTCGGELLPRPRRPTHKLGKYPASTERIYRPLVASDAG</sequence>
<dbReference type="KEGG" id="cari:FNU76_02765"/>
<dbReference type="InterPro" id="IPR010696">
    <property type="entry name" value="DUF1272"/>
</dbReference>
<dbReference type="OrthoDB" id="9808883at2"/>
<dbReference type="EMBL" id="CP041730">
    <property type="protein sequence ID" value="QDQ25361.1"/>
    <property type="molecule type" value="Genomic_DNA"/>
</dbReference>
<reference evidence="2" key="1">
    <citation type="submission" date="2019-07" db="EMBL/GenBank/DDBJ databases">
        <title>Chitinimonas sp. nov., isolated from Ny-Alesund, arctica soil.</title>
        <authorList>
            <person name="Xu Q."/>
            <person name="Peng F."/>
        </authorList>
    </citation>
    <scope>NUCLEOTIDE SEQUENCE [LARGE SCALE GENOMIC DNA]</scope>
    <source>
        <strain evidence="2">R3-44</strain>
    </source>
</reference>
<dbReference type="Pfam" id="PF06906">
    <property type="entry name" value="DUF1272"/>
    <property type="match status" value="1"/>
</dbReference>
<dbReference type="AlphaFoldDB" id="A0A516SB32"/>
<dbReference type="Proteomes" id="UP000317550">
    <property type="component" value="Chromosome"/>
</dbReference>
<keyword evidence="2" id="KW-1185">Reference proteome</keyword>